<dbReference type="InterPro" id="IPR013783">
    <property type="entry name" value="Ig-like_fold"/>
</dbReference>
<dbReference type="Gene3D" id="2.60.40.10">
    <property type="entry name" value="Immunoglobulins"/>
    <property type="match status" value="1"/>
</dbReference>
<dbReference type="KEGG" id="rva:Rvan_3034"/>
<dbReference type="Proteomes" id="UP000001399">
    <property type="component" value="Chromosome"/>
</dbReference>
<dbReference type="GO" id="GO:0030246">
    <property type="term" value="F:carbohydrate binding"/>
    <property type="evidence" value="ECO:0007669"/>
    <property type="project" value="InterPro"/>
</dbReference>
<evidence type="ECO:0000256" key="2">
    <source>
        <dbReference type="ARBA" id="ARBA00005001"/>
    </source>
</evidence>
<organism evidence="7 8">
    <name type="scientific">Rhodomicrobium vannielii (strain ATCC 17100 / DSM 162 / LMG 4299 / NCIMB 10020 / ATH 3.1.1)</name>
    <dbReference type="NCBI Taxonomy" id="648757"/>
    <lineage>
        <taxon>Bacteria</taxon>
        <taxon>Pseudomonadati</taxon>
        <taxon>Pseudomonadota</taxon>
        <taxon>Alphaproteobacteria</taxon>
        <taxon>Hyphomicrobiales</taxon>
        <taxon>Hyphomicrobiaceae</taxon>
        <taxon>Rhodomicrobium</taxon>
    </lineage>
</organism>
<comment type="subcellular location">
    <subcellularLocation>
        <location evidence="1">Periplasm</location>
    </subcellularLocation>
</comment>
<dbReference type="PIRSF" id="PIRSF006281">
    <property type="entry name" value="MdoG"/>
    <property type="match status" value="1"/>
</dbReference>
<dbReference type="SUPFAM" id="SSF74650">
    <property type="entry name" value="Galactose mutarotase-like"/>
    <property type="match status" value="1"/>
</dbReference>
<accession>E3I0C0</accession>
<dbReference type="PANTHER" id="PTHR30504">
    <property type="entry name" value="GLUCANS BIOSYNTHESIS PROTEIN"/>
    <property type="match status" value="1"/>
</dbReference>
<dbReference type="InterPro" id="IPR014438">
    <property type="entry name" value="Glucan_biosyn_MdoG/MdoD"/>
</dbReference>
<dbReference type="InterPro" id="IPR011013">
    <property type="entry name" value="Gal_mutarotase_sf_dom"/>
</dbReference>
<evidence type="ECO:0000256" key="4">
    <source>
        <dbReference type="ARBA" id="ARBA00022729"/>
    </source>
</evidence>
<dbReference type="FunFam" id="2.70.98.10:FF:000001">
    <property type="entry name" value="Glucans biosynthesis protein G"/>
    <property type="match status" value="1"/>
</dbReference>
<proteinExistence type="inferred from homology"/>
<dbReference type="Pfam" id="PF04349">
    <property type="entry name" value="MdoG"/>
    <property type="match status" value="1"/>
</dbReference>
<dbReference type="Gene3D" id="2.70.98.10">
    <property type="match status" value="1"/>
</dbReference>
<keyword evidence="8" id="KW-1185">Reference proteome</keyword>
<keyword evidence="4" id="KW-0732">Signal</keyword>
<evidence type="ECO:0000259" key="6">
    <source>
        <dbReference type="Pfam" id="PF04349"/>
    </source>
</evidence>
<dbReference type="eggNOG" id="COG3131">
    <property type="taxonomic scope" value="Bacteria"/>
</dbReference>
<comment type="pathway">
    <text evidence="2">Glycan metabolism; osmoregulated periplasmic glucan (OPG) biosynthesis.</text>
</comment>
<dbReference type="GO" id="GO:0003824">
    <property type="term" value="F:catalytic activity"/>
    <property type="evidence" value="ECO:0007669"/>
    <property type="project" value="InterPro"/>
</dbReference>
<evidence type="ECO:0000313" key="7">
    <source>
        <dbReference type="EMBL" id="ADP72238.1"/>
    </source>
</evidence>
<dbReference type="PANTHER" id="PTHR30504:SF2">
    <property type="entry name" value="GLUCANS BIOSYNTHESIS PROTEIN G"/>
    <property type="match status" value="1"/>
</dbReference>
<evidence type="ECO:0000256" key="5">
    <source>
        <dbReference type="ARBA" id="ARBA00022764"/>
    </source>
</evidence>
<dbReference type="UniPathway" id="UPA00637"/>
<dbReference type="OrthoDB" id="9777817at2"/>
<dbReference type="GO" id="GO:0051274">
    <property type="term" value="P:beta-glucan biosynthetic process"/>
    <property type="evidence" value="ECO:0007669"/>
    <property type="project" value="TreeGrafter"/>
</dbReference>
<dbReference type="HOGENOM" id="CLU_023403_2_0_5"/>
<evidence type="ECO:0000256" key="3">
    <source>
        <dbReference type="ARBA" id="ARBA00009284"/>
    </source>
</evidence>
<keyword evidence="5" id="KW-0574">Periplasm</keyword>
<dbReference type="RefSeq" id="WP_013420607.1">
    <property type="nucleotide sequence ID" value="NC_014664.1"/>
</dbReference>
<gene>
    <name evidence="7" type="ordered locus">Rvan_3034</name>
</gene>
<dbReference type="SUPFAM" id="SSF81296">
    <property type="entry name" value="E set domains"/>
    <property type="match status" value="1"/>
</dbReference>
<dbReference type="InterPro" id="IPR014718">
    <property type="entry name" value="GH-type_carb-bd"/>
</dbReference>
<evidence type="ECO:0000313" key="8">
    <source>
        <dbReference type="Proteomes" id="UP000001399"/>
    </source>
</evidence>
<dbReference type="InterPro" id="IPR014756">
    <property type="entry name" value="Ig_E-set"/>
</dbReference>
<dbReference type="GO" id="GO:0030288">
    <property type="term" value="C:outer membrane-bounded periplasmic space"/>
    <property type="evidence" value="ECO:0007669"/>
    <property type="project" value="TreeGrafter"/>
</dbReference>
<dbReference type="STRING" id="648757.Rvan_3034"/>
<name>E3I0C0_RHOVT</name>
<dbReference type="AlphaFoldDB" id="E3I0C0"/>
<evidence type="ECO:0000256" key="1">
    <source>
        <dbReference type="ARBA" id="ARBA00004418"/>
    </source>
</evidence>
<dbReference type="EMBL" id="CP002292">
    <property type="protein sequence ID" value="ADP72238.1"/>
    <property type="molecule type" value="Genomic_DNA"/>
</dbReference>
<protein>
    <submittedName>
        <fullName evidence="7">Periplasmic glucan biosynthesis protein MdoG</fullName>
    </submittedName>
</protein>
<reference evidence="8" key="1">
    <citation type="journal article" date="2011" name="J. Bacteriol.">
        <title>Genome sequences of eight morphologically diverse alphaproteobacteria.</title>
        <authorList>
            <consortium name="US DOE Joint Genome Institute"/>
            <person name="Brown P.J."/>
            <person name="Kysela D.T."/>
            <person name="Buechlein A."/>
            <person name="Hemmerich C."/>
            <person name="Brun Y.V."/>
        </authorList>
    </citation>
    <scope>NUCLEOTIDE SEQUENCE [LARGE SCALE GENOMIC DNA]</scope>
    <source>
        <strain evidence="8">ATCC 17100 / ATH 3.1.1 / DSM 162 / LMG 4299</strain>
    </source>
</reference>
<feature type="domain" description="Glucan biosynthesis periplasmic MdoG C-terminal" evidence="6">
    <location>
        <begin position="37"/>
        <end position="517"/>
    </location>
</feature>
<dbReference type="InterPro" id="IPR007444">
    <property type="entry name" value="Glucan_biosyn_MdoG_C"/>
</dbReference>
<comment type="similarity">
    <text evidence="3">Belongs to the OpgD/OpgG family.</text>
</comment>
<sequence length="519" mass="58051">MDRRDVLKLGAGFAAALYFTRHADVIGEARADDGEPFSFATLVERARQLSLSPYAPPADTIPANYKDLNYDQYRDIRFKREEALWANDNLGFTAEFFSAGYLYTTPVQIFTVANGRASELKYRADLFTYGQNVTPPPEGTAPGFSGFRIHTPIDKAYQMDEFAVFQGASYFRAKATGQGYGLSARGLAIDTAQPPRDEFPVFRSFWIVRPESGASSVTVFALLDSTSVSGAYKFVISARANTVMDVDCTLFPRKTMAHVGIAPLTSMFYFAPSTSYRADEVRNRVHDSDGLAIWNGKGEHIWRPLINSPRVQFSSFVDDAVRGFGLVQRERRGDRYEDFEAHYEQRPSLWVEPRESFGQGSVDLVELPTTTEYFDNIVAYWHPKEPLAAGVSYAYKYRLTWCDAPPLRINYATVAQTLVGASLQNAGRRLFNIDFAGTEEFNLCDDSDEFCGDKSRVMELTASAGTIVNATIRRNRVSGGHRVAFEYEPAAGSDEADLRCALLSDGKPISEVWIYRWTA</sequence>